<dbReference type="GO" id="GO:0005737">
    <property type="term" value="C:cytoplasm"/>
    <property type="evidence" value="ECO:0007669"/>
    <property type="project" value="TreeGrafter"/>
</dbReference>
<dbReference type="InterPro" id="IPR029063">
    <property type="entry name" value="SAM-dependent_MTases_sf"/>
</dbReference>
<dbReference type="SUPFAM" id="SSF53335">
    <property type="entry name" value="S-adenosyl-L-methionine-dependent methyltransferases"/>
    <property type="match status" value="1"/>
</dbReference>
<dbReference type="GO" id="GO:0008757">
    <property type="term" value="F:S-adenosylmethionine-dependent methyltransferase activity"/>
    <property type="evidence" value="ECO:0007669"/>
    <property type="project" value="UniProtKB-ARBA"/>
</dbReference>
<reference evidence="1" key="1">
    <citation type="submission" date="2013-11" db="EMBL/GenBank/DDBJ databases">
        <title>Genome sequence of the fusiform rust pathogen reveals effectors for host alternation and coevolution with pine.</title>
        <authorList>
            <consortium name="DOE Joint Genome Institute"/>
            <person name="Smith K."/>
            <person name="Pendleton A."/>
            <person name="Kubisiak T."/>
            <person name="Anderson C."/>
            <person name="Salamov A."/>
            <person name="Aerts A."/>
            <person name="Riley R."/>
            <person name="Clum A."/>
            <person name="Lindquist E."/>
            <person name="Ence D."/>
            <person name="Campbell M."/>
            <person name="Kronenberg Z."/>
            <person name="Feau N."/>
            <person name="Dhillon B."/>
            <person name="Hamelin R."/>
            <person name="Burleigh J."/>
            <person name="Smith J."/>
            <person name="Yandell M."/>
            <person name="Nelson C."/>
            <person name="Grigoriev I."/>
            <person name="Davis J."/>
        </authorList>
    </citation>
    <scope>NUCLEOTIDE SEQUENCE</scope>
    <source>
        <strain evidence="1">G11</strain>
    </source>
</reference>
<sequence length="231" mass="25870">MTEPAYTALDLSRLVRLYAALSPPTPSMMPCPPFPTPEYLARTDHQAKLFDLLAPLDNLENVRGNSLTTGCRWKYAFWKRVIGVIEQTQSEGALPGLEDEEVDTRILLHYISLQRSMNSEFRDQSTPEIRRYFYGPLGDRSAWRCVSLMEDKASISKGTTGLRSWGASVCLANYLLSNPALLVDRQVVLELGSGTGLVGILADQISVAERRTVYLTDVDPFVLERLNQNVE</sequence>
<gene>
    <name evidence="1" type="ORF">CROQUDRAFT_662043</name>
</gene>
<evidence type="ECO:0000313" key="2">
    <source>
        <dbReference type="Proteomes" id="UP000886653"/>
    </source>
</evidence>
<dbReference type="EMBL" id="MU167337">
    <property type="protein sequence ID" value="KAG0142794.1"/>
    <property type="molecule type" value="Genomic_DNA"/>
</dbReference>
<dbReference type="PANTHER" id="PTHR14614:SF130">
    <property type="entry name" value="PROTEIN-LYSINE N-METHYLTRANSFERASE EEF2KMT"/>
    <property type="match status" value="1"/>
</dbReference>
<organism evidence="1 2">
    <name type="scientific">Cronartium quercuum f. sp. fusiforme G11</name>
    <dbReference type="NCBI Taxonomy" id="708437"/>
    <lineage>
        <taxon>Eukaryota</taxon>
        <taxon>Fungi</taxon>
        <taxon>Dikarya</taxon>
        <taxon>Basidiomycota</taxon>
        <taxon>Pucciniomycotina</taxon>
        <taxon>Pucciniomycetes</taxon>
        <taxon>Pucciniales</taxon>
        <taxon>Coleosporiaceae</taxon>
        <taxon>Cronartium</taxon>
    </lineage>
</organism>
<dbReference type="Pfam" id="PF10294">
    <property type="entry name" value="Methyltransf_16"/>
    <property type="match status" value="1"/>
</dbReference>
<dbReference type="Gene3D" id="3.40.50.150">
    <property type="entry name" value="Vaccinia Virus protein VP39"/>
    <property type="match status" value="1"/>
</dbReference>
<accession>A0A9P6T8P5</accession>
<dbReference type="Proteomes" id="UP000886653">
    <property type="component" value="Unassembled WGS sequence"/>
</dbReference>
<keyword evidence="2" id="KW-1185">Reference proteome</keyword>
<name>A0A9P6T8P5_9BASI</name>
<evidence type="ECO:0000313" key="1">
    <source>
        <dbReference type="EMBL" id="KAG0142794.1"/>
    </source>
</evidence>
<comment type="caution">
    <text evidence="1">The sequence shown here is derived from an EMBL/GenBank/DDBJ whole genome shotgun (WGS) entry which is preliminary data.</text>
</comment>
<dbReference type="PANTHER" id="PTHR14614">
    <property type="entry name" value="HEPATOCELLULAR CARCINOMA-ASSOCIATED ANTIGEN"/>
    <property type="match status" value="1"/>
</dbReference>
<dbReference type="InterPro" id="IPR019410">
    <property type="entry name" value="Methyltransf_16"/>
</dbReference>
<dbReference type="OrthoDB" id="194386at2759"/>
<protein>
    <submittedName>
        <fullName evidence="1">Uncharacterized protein</fullName>
    </submittedName>
</protein>
<dbReference type="AlphaFoldDB" id="A0A9P6T8P5"/>
<proteinExistence type="predicted"/>